<dbReference type="VEuPathDB" id="VectorBase:GAUT043224"/>
<evidence type="ECO:0000313" key="1">
    <source>
        <dbReference type="EnsemblMetazoa" id="GAUT043224-PA"/>
    </source>
</evidence>
<dbReference type="EnsemblMetazoa" id="GAUT043224-RA">
    <property type="protein sequence ID" value="GAUT043224-PA"/>
    <property type="gene ID" value="GAUT043224"/>
</dbReference>
<protein>
    <submittedName>
        <fullName evidence="1">Uncharacterized protein</fullName>
    </submittedName>
</protein>
<sequence>MEPDNYRSDSLLTICFNWLTDWLIPFTFNAGVKVLSGIEHWRVLILFLTFLIGLKMKFTDGNSTNFIFIFFTSETGTRTDESATYQSSIQIQACSKPTAYVQLKCNRHCARKLGGLSWDCRSETYKTVRKDISHKWLSICRKGIKQWCNSLFSRNHNRLQYELVASQVLIAPAVDLLSGYLRFSLNGSQGSRQSRGGEV</sequence>
<name>A0A1A9VP73_GLOAU</name>
<dbReference type="AlphaFoldDB" id="A0A1A9VP73"/>
<organism evidence="1 2">
    <name type="scientific">Glossina austeni</name>
    <name type="common">Savannah tsetse fly</name>
    <dbReference type="NCBI Taxonomy" id="7395"/>
    <lineage>
        <taxon>Eukaryota</taxon>
        <taxon>Metazoa</taxon>
        <taxon>Ecdysozoa</taxon>
        <taxon>Arthropoda</taxon>
        <taxon>Hexapoda</taxon>
        <taxon>Insecta</taxon>
        <taxon>Pterygota</taxon>
        <taxon>Neoptera</taxon>
        <taxon>Endopterygota</taxon>
        <taxon>Diptera</taxon>
        <taxon>Brachycera</taxon>
        <taxon>Muscomorpha</taxon>
        <taxon>Hippoboscoidea</taxon>
        <taxon>Glossinidae</taxon>
        <taxon>Glossina</taxon>
    </lineage>
</organism>
<proteinExistence type="predicted"/>
<dbReference type="Proteomes" id="UP000078200">
    <property type="component" value="Unassembled WGS sequence"/>
</dbReference>
<reference evidence="1" key="1">
    <citation type="submission" date="2020-05" db="UniProtKB">
        <authorList>
            <consortium name="EnsemblMetazoa"/>
        </authorList>
    </citation>
    <scope>IDENTIFICATION</scope>
    <source>
        <strain evidence="1">TTRI</strain>
    </source>
</reference>
<accession>A0A1A9VP73</accession>
<evidence type="ECO:0000313" key="2">
    <source>
        <dbReference type="Proteomes" id="UP000078200"/>
    </source>
</evidence>
<keyword evidence="2" id="KW-1185">Reference proteome</keyword>